<gene>
    <name evidence="4 6" type="primary">rpsR</name>
    <name evidence="6" type="ORF">NITINOP_2332</name>
</gene>
<reference evidence="7" key="1">
    <citation type="submission" date="2015-09" db="EMBL/GenBank/DDBJ databases">
        <authorList>
            <person name="Daims H."/>
        </authorList>
    </citation>
    <scope>NUCLEOTIDE SEQUENCE [LARGE SCALE GENOMIC DNA]</scope>
</reference>
<dbReference type="PANTHER" id="PTHR13479">
    <property type="entry name" value="30S RIBOSOMAL PROTEIN S18"/>
    <property type="match status" value="1"/>
</dbReference>
<dbReference type="GO" id="GO:0003735">
    <property type="term" value="F:structural constituent of ribosome"/>
    <property type="evidence" value="ECO:0007669"/>
    <property type="project" value="InterPro"/>
</dbReference>
<dbReference type="PANTHER" id="PTHR13479:SF40">
    <property type="entry name" value="SMALL RIBOSOMAL SUBUNIT PROTEIN BS18M"/>
    <property type="match status" value="1"/>
</dbReference>
<comment type="function">
    <text evidence="4">Binds as a heterodimer with protein bS6 to the central domain of the 16S rRNA, where it helps stabilize the platform of the 30S subunit.</text>
</comment>
<comment type="subunit">
    <text evidence="4">Part of the 30S ribosomal subunit. Forms a tight heterodimer with protein bS6.</text>
</comment>
<dbReference type="RefSeq" id="WP_062485529.1">
    <property type="nucleotide sequence ID" value="NZ_LN885086.1"/>
</dbReference>
<keyword evidence="4" id="KW-0699">rRNA-binding</keyword>
<evidence type="ECO:0000313" key="7">
    <source>
        <dbReference type="Proteomes" id="UP000066284"/>
    </source>
</evidence>
<dbReference type="InterPro" id="IPR036870">
    <property type="entry name" value="Ribosomal_bS18_sf"/>
</dbReference>
<organism evidence="6 7">
    <name type="scientific">Candidatus Nitrospira inopinata</name>
    <dbReference type="NCBI Taxonomy" id="1715989"/>
    <lineage>
        <taxon>Bacteria</taxon>
        <taxon>Pseudomonadati</taxon>
        <taxon>Nitrospirota</taxon>
        <taxon>Nitrospiria</taxon>
        <taxon>Nitrospirales</taxon>
        <taxon>Nitrospiraceae</taxon>
        <taxon>Nitrospira</taxon>
    </lineage>
</organism>
<evidence type="ECO:0000256" key="3">
    <source>
        <dbReference type="ARBA" id="ARBA00023274"/>
    </source>
</evidence>
<evidence type="ECO:0000256" key="5">
    <source>
        <dbReference type="RuleBase" id="RU003910"/>
    </source>
</evidence>
<dbReference type="GO" id="GO:0006412">
    <property type="term" value="P:translation"/>
    <property type="evidence" value="ECO:0007669"/>
    <property type="project" value="UniProtKB-UniRule"/>
</dbReference>
<evidence type="ECO:0000313" key="6">
    <source>
        <dbReference type="EMBL" id="CUQ67304.1"/>
    </source>
</evidence>
<evidence type="ECO:0000256" key="4">
    <source>
        <dbReference type="HAMAP-Rule" id="MF_00270"/>
    </source>
</evidence>
<dbReference type="GO" id="GO:1990904">
    <property type="term" value="C:ribonucleoprotein complex"/>
    <property type="evidence" value="ECO:0007669"/>
    <property type="project" value="UniProtKB-KW"/>
</dbReference>
<keyword evidence="2 4" id="KW-0689">Ribosomal protein</keyword>
<dbReference type="InterPro" id="IPR001648">
    <property type="entry name" value="Ribosomal_bS18"/>
</dbReference>
<evidence type="ECO:0000256" key="1">
    <source>
        <dbReference type="ARBA" id="ARBA00005589"/>
    </source>
</evidence>
<name>A0A0S4KVP2_9BACT</name>
<dbReference type="GO" id="GO:0070181">
    <property type="term" value="F:small ribosomal subunit rRNA binding"/>
    <property type="evidence" value="ECO:0007669"/>
    <property type="project" value="TreeGrafter"/>
</dbReference>
<proteinExistence type="inferred from homology"/>
<dbReference type="Pfam" id="PF01084">
    <property type="entry name" value="Ribosomal_S18"/>
    <property type="match status" value="1"/>
</dbReference>
<evidence type="ECO:0000256" key="2">
    <source>
        <dbReference type="ARBA" id="ARBA00022980"/>
    </source>
</evidence>
<dbReference type="KEGG" id="nio:NITINOP_2332"/>
<dbReference type="Gene3D" id="4.10.640.10">
    <property type="entry name" value="Ribosomal protein S18"/>
    <property type="match status" value="1"/>
</dbReference>
<comment type="similarity">
    <text evidence="1 4 5">Belongs to the bacterial ribosomal protein bS18 family.</text>
</comment>
<dbReference type="PRINTS" id="PR00974">
    <property type="entry name" value="RIBOSOMALS18"/>
</dbReference>
<dbReference type="NCBIfam" id="TIGR00165">
    <property type="entry name" value="S18"/>
    <property type="match status" value="1"/>
</dbReference>
<dbReference type="OrthoDB" id="9812008at2"/>
<keyword evidence="7" id="KW-1185">Reference proteome</keyword>
<accession>A0A0S4KVP2</accession>
<keyword evidence="4" id="KW-0694">RNA-binding</keyword>
<sequence length="76" mass="9203">MVEEQRRRVIDDTTPVDWKNVEWLRKFLTEHGRILPRRLTGNSWQRQREIARAIKRARHMALLPFGGRLNADRNRI</sequence>
<dbReference type="EMBL" id="LN885086">
    <property type="protein sequence ID" value="CUQ67304.1"/>
    <property type="molecule type" value="Genomic_DNA"/>
</dbReference>
<protein>
    <recommendedName>
        <fullName evidence="4">Small ribosomal subunit protein bS18</fullName>
    </recommendedName>
</protein>
<dbReference type="STRING" id="1715989.NITINOP_2332"/>
<dbReference type="SUPFAM" id="SSF46911">
    <property type="entry name" value="Ribosomal protein S18"/>
    <property type="match status" value="1"/>
</dbReference>
<dbReference type="GO" id="GO:0005840">
    <property type="term" value="C:ribosome"/>
    <property type="evidence" value="ECO:0007669"/>
    <property type="project" value="UniProtKB-KW"/>
</dbReference>
<keyword evidence="3 4" id="KW-0687">Ribonucleoprotein</keyword>
<dbReference type="HAMAP" id="MF_00270">
    <property type="entry name" value="Ribosomal_bS18"/>
    <property type="match status" value="1"/>
</dbReference>
<dbReference type="AlphaFoldDB" id="A0A0S4KVP2"/>
<dbReference type="Proteomes" id="UP000066284">
    <property type="component" value="Chromosome 1"/>
</dbReference>